<reference evidence="2" key="2">
    <citation type="submission" date="2018-10" db="EMBL/GenBank/DDBJ databases">
        <title>Effector identification in a new, highly contiguous assembly of the strawberry crown rot pathogen Phytophthora cactorum.</title>
        <authorList>
            <person name="Armitage A.D."/>
            <person name="Nellist C.F."/>
            <person name="Bates H."/>
            <person name="Vickerstaff R.J."/>
            <person name="Harrison R.J."/>
        </authorList>
    </citation>
    <scope>NUCLEOTIDE SEQUENCE</scope>
    <source>
        <strain evidence="2">15-7</strain>
        <strain evidence="3">4040</strain>
        <strain evidence="4">P415</strain>
        <strain evidence="5">P421</strain>
    </source>
</reference>
<gene>
    <name evidence="6" type="ORF">PC110_g9004</name>
    <name evidence="2" type="ORF">PC113_g13847</name>
    <name evidence="3" type="ORF">PC117_g12117</name>
    <name evidence="4" type="ORF">PC118_g10325</name>
    <name evidence="5" type="ORF">PC129_g11669</name>
</gene>
<dbReference type="PANTHER" id="PTHR31973">
    <property type="entry name" value="POLYPROTEIN, PUTATIVE-RELATED"/>
    <property type="match status" value="1"/>
</dbReference>
<dbReference type="Proteomes" id="UP000697107">
    <property type="component" value="Unassembled WGS sequence"/>
</dbReference>
<dbReference type="STRING" id="29920.A0A329SF56"/>
<dbReference type="EMBL" id="RCMK01000327">
    <property type="protein sequence ID" value="KAG2936249.1"/>
    <property type="molecule type" value="Genomic_DNA"/>
</dbReference>
<evidence type="ECO:0000313" key="2">
    <source>
        <dbReference type="EMBL" id="KAG2853818.1"/>
    </source>
</evidence>
<evidence type="ECO:0000259" key="1">
    <source>
        <dbReference type="Pfam" id="PF10551"/>
    </source>
</evidence>
<dbReference type="EMBL" id="MJFZ01000193">
    <property type="protein sequence ID" value="RAW34686.1"/>
    <property type="molecule type" value="Genomic_DNA"/>
</dbReference>
<evidence type="ECO:0000313" key="5">
    <source>
        <dbReference type="EMBL" id="KAG3217484.1"/>
    </source>
</evidence>
<dbReference type="Proteomes" id="UP000736787">
    <property type="component" value="Unassembled WGS sequence"/>
</dbReference>
<dbReference type="Proteomes" id="UP000735874">
    <property type="component" value="Unassembled WGS sequence"/>
</dbReference>
<dbReference type="VEuPathDB" id="FungiDB:PC110_g9004"/>
<dbReference type="AlphaFoldDB" id="A0A329SF56"/>
<dbReference type="EMBL" id="RCMG01000461">
    <property type="protein sequence ID" value="KAG2853818.1"/>
    <property type="molecule type" value="Genomic_DNA"/>
</dbReference>
<dbReference type="EMBL" id="RCMV01000418">
    <property type="protein sequence ID" value="KAG3217484.1"/>
    <property type="molecule type" value="Genomic_DNA"/>
</dbReference>
<dbReference type="Proteomes" id="UP000760860">
    <property type="component" value="Unassembled WGS sequence"/>
</dbReference>
<feature type="domain" description="MULE transposase" evidence="1">
    <location>
        <begin position="54"/>
        <end position="152"/>
    </location>
</feature>
<dbReference type="OrthoDB" id="101917at2759"/>
<name>A0A329SF56_9STRA</name>
<protein>
    <recommendedName>
        <fullName evidence="1">MULE transposase domain-containing protein</fullName>
    </recommendedName>
</protein>
<organism evidence="6 7">
    <name type="scientific">Phytophthora cactorum</name>
    <dbReference type="NCBI Taxonomy" id="29920"/>
    <lineage>
        <taxon>Eukaryota</taxon>
        <taxon>Sar</taxon>
        <taxon>Stramenopiles</taxon>
        <taxon>Oomycota</taxon>
        <taxon>Peronosporomycetes</taxon>
        <taxon>Peronosporales</taxon>
        <taxon>Peronosporaceae</taxon>
        <taxon>Phytophthora</taxon>
    </lineage>
</organism>
<accession>A0A329SF56</accession>
<sequence length="160" mass="18213">MMESYPKLESYLALAAKSDSSSYYGFEKIESGVFLRACYFPGACLLDKRHCKHVIGLDGTHLKGDMNKRGVYWLAASKDYNNRILVFGLALVENEDTLNWRWFLEHMKAAIASASSDWDPTFVTNRQKGILAAITELYPDRGHRFCARHIIGNAKKCLRD</sequence>
<evidence type="ECO:0000313" key="3">
    <source>
        <dbReference type="EMBL" id="KAG2936249.1"/>
    </source>
</evidence>
<evidence type="ECO:0000313" key="4">
    <source>
        <dbReference type="EMBL" id="KAG2981881.1"/>
    </source>
</evidence>
<keyword evidence="7" id="KW-1185">Reference proteome</keyword>
<dbReference type="Pfam" id="PF10551">
    <property type="entry name" value="MULE"/>
    <property type="match status" value="1"/>
</dbReference>
<dbReference type="EMBL" id="RCML01000295">
    <property type="protein sequence ID" value="KAG2981881.1"/>
    <property type="molecule type" value="Genomic_DNA"/>
</dbReference>
<dbReference type="PANTHER" id="PTHR31973:SF187">
    <property type="entry name" value="MUTATOR TRANSPOSASE MUDRA PROTEIN"/>
    <property type="match status" value="1"/>
</dbReference>
<dbReference type="Proteomes" id="UP000251314">
    <property type="component" value="Unassembled WGS sequence"/>
</dbReference>
<proteinExistence type="predicted"/>
<evidence type="ECO:0000313" key="7">
    <source>
        <dbReference type="Proteomes" id="UP000251314"/>
    </source>
</evidence>
<reference evidence="6 7" key="1">
    <citation type="submission" date="2018-01" db="EMBL/GenBank/DDBJ databases">
        <title>Draft genome of the strawberry crown rot pathogen Phytophthora cactorum.</title>
        <authorList>
            <person name="Armitage A.D."/>
            <person name="Lysoe E."/>
            <person name="Nellist C.F."/>
            <person name="Harrison R.J."/>
            <person name="Brurberg M.B."/>
        </authorList>
    </citation>
    <scope>NUCLEOTIDE SEQUENCE [LARGE SCALE GENOMIC DNA]</scope>
    <source>
        <strain evidence="6 7">10300</strain>
    </source>
</reference>
<evidence type="ECO:0000313" key="6">
    <source>
        <dbReference type="EMBL" id="RAW34686.1"/>
    </source>
</evidence>
<comment type="caution">
    <text evidence="6">The sequence shown here is derived from an EMBL/GenBank/DDBJ whole genome shotgun (WGS) entry which is preliminary data.</text>
</comment>
<dbReference type="InterPro" id="IPR018289">
    <property type="entry name" value="MULE_transposase_dom"/>
</dbReference>